<dbReference type="EMBL" id="UHAI01000002">
    <property type="protein sequence ID" value="SUK17995.1"/>
    <property type="molecule type" value="Genomic_DNA"/>
</dbReference>
<gene>
    <name evidence="2" type="ORF">NCTC7878_00457</name>
    <name evidence="4" type="ORF">NCTC7972_01536</name>
    <name evidence="1" type="ORF">QU38_04510</name>
    <name evidence="3" type="ORF">SAMEA1531725_02053</name>
</gene>
<dbReference type="EMBL" id="UAUX01000003">
    <property type="protein sequence ID" value="SPZ97035.1"/>
    <property type="molecule type" value="Genomic_DNA"/>
</dbReference>
<evidence type="ECO:0000313" key="6">
    <source>
        <dbReference type="Proteomes" id="UP000249913"/>
    </source>
</evidence>
<dbReference type="EMBL" id="UELG01000013">
    <property type="protein sequence ID" value="SRZ66903.1"/>
    <property type="molecule type" value="Genomic_DNA"/>
</dbReference>
<evidence type="ECO:0000313" key="8">
    <source>
        <dbReference type="Proteomes" id="UP000254224"/>
    </source>
</evidence>
<evidence type="ECO:0000313" key="5">
    <source>
        <dbReference type="Proteomes" id="UP000032274"/>
    </source>
</evidence>
<evidence type="ECO:0000313" key="1">
    <source>
        <dbReference type="EMBL" id="KIT97709.1"/>
    </source>
</evidence>
<evidence type="ECO:0000313" key="7">
    <source>
        <dbReference type="Proteomes" id="UP000250286"/>
    </source>
</evidence>
<accession>A0A166K9B4</accession>
<reference evidence="1 5" key="1">
    <citation type="submission" date="2015-01" db="EMBL/GenBank/DDBJ databases">
        <title>Characterization of Swiss Staphylococcus aureus strains involved in food poisoning.</title>
        <authorList>
            <person name="Crovadore J."/>
            <person name="Chablais R."/>
            <person name="Tonacini J."/>
            <person name="Schnyder B."/>
            <person name="Lefort F."/>
        </authorList>
    </citation>
    <scope>NUCLEOTIDE SEQUENCE [LARGE SCALE GENOMIC DNA]</scope>
    <source>
        <strain evidence="1 5">SA-120</strain>
    </source>
</reference>
<dbReference type="RefSeq" id="WP_000551644.1">
    <property type="nucleotide sequence ID" value="NZ_AP025683.1"/>
</dbReference>
<evidence type="ECO:0008006" key="9">
    <source>
        <dbReference type="Google" id="ProtNLM"/>
    </source>
</evidence>
<protein>
    <recommendedName>
        <fullName evidence="9">Phage protein</fullName>
    </recommendedName>
</protein>
<accession>A0A0D1GKJ1</accession>
<dbReference type="AlphaFoldDB" id="A0A0D1GKJ1"/>
<reference evidence="6 7" key="2">
    <citation type="submission" date="2018-06" db="EMBL/GenBank/DDBJ databases">
        <authorList>
            <consortium name="Pathogen Informatics"/>
            <person name="Doyle S."/>
        </authorList>
    </citation>
    <scope>NUCLEOTIDE SEQUENCE [LARGE SCALE GENOMIC DNA]</scope>
    <source>
        <strain evidence="3 7">EOE173</strain>
        <strain evidence="2 6">NCTC7878</strain>
        <strain evidence="4 8">NCTC7972</strain>
    </source>
</reference>
<organism evidence="4 8">
    <name type="scientific">Staphylococcus aureus</name>
    <dbReference type="NCBI Taxonomy" id="1280"/>
    <lineage>
        <taxon>Bacteria</taxon>
        <taxon>Bacillati</taxon>
        <taxon>Bacillota</taxon>
        <taxon>Bacilli</taxon>
        <taxon>Bacillales</taxon>
        <taxon>Staphylococcaceae</taxon>
        <taxon>Staphylococcus</taxon>
    </lineage>
</organism>
<dbReference type="Proteomes" id="UP000032274">
    <property type="component" value="Unassembled WGS sequence"/>
</dbReference>
<evidence type="ECO:0000313" key="4">
    <source>
        <dbReference type="EMBL" id="SUK17995.1"/>
    </source>
</evidence>
<evidence type="ECO:0000313" key="3">
    <source>
        <dbReference type="EMBL" id="SRZ66903.1"/>
    </source>
</evidence>
<dbReference type="Proteomes" id="UP000254224">
    <property type="component" value="Unassembled WGS sequence"/>
</dbReference>
<dbReference type="Proteomes" id="UP000250286">
    <property type="component" value="Unassembled WGS sequence"/>
</dbReference>
<dbReference type="Proteomes" id="UP000249913">
    <property type="component" value="Unassembled WGS sequence"/>
</dbReference>
<name>A0A0D1GKJ1_STAAU</name>
<proteinExistence type="predicted"/>
<evidence type="ECO:0000313" key="2">
    <source>
        <dbReference type="EMBL" id="SPZ97035.1"/>
    </source>
</evidence>
<dbReference type="EMBL" id="JXIG01000620">
    <property type="protein sequence ID" value="KIT97709.1"/>
    <property type="molecule type" value="Genomic_DNA"/>
</dbReference>
<sequence>MHNKNEFNKKLKDFIGSDKRMALVKGYINEYKLTTVLRALNNSDYTKGTIHTRSIGNLKQIVDNRIIPKNITQNTIFKLSNLTLEVNLYERNTIYHGDFAIYYPVESALIIETDTPRLINHINNNPVQKIFIITTNDWSFNTLELEKIVDETIIYDLKQEDPKQYEILYKNKHGKLPY</sequence>